<accession>A0A2G9SB87</accession>
<evidence type="ECO:0000313" key="3">
    <source>
        <dbReference type="Proteomes" id="UP000228934"/>
    </source>
</evidence>
<proteinExistence type="predicted"/>
<sequence>MCEMEMKVKAERAAKEKAENRRVEIEKQCSMLDFDLKQARQKIEHLVQQKERLEEEVKQLTLQLEQETKRRLTTQNELKVHAFEADNLKGSEKQLKQEINTLLEAKRLLEFELVQLTNSRTTLVAGLTKENKSNLTSPLVFLQTLYKTQVKELKEEVEEKTKLSQDSEKKVLEYYNEKETLAAQLDLAVTKAESEQLARGLLEEQCFELSQENKKLSSRVRQDVIEKDHTIRKVTLLSFNSFYLYYVYNHLTPRGFTSPS</sequence>
<dbReference type="EMBL" id="KV927008">
    <property type="protein sequence ID" value="PIO37439.1"/>
    <property type="molecule type" value="Genomic_DNA"/>
</dbReference>
<dbReference type="Proteomes" id="UP000228934">
    <property type="component" value="Unassembled WGS sequence"/>
</dbReference>
<evidence type="ECO:0000313" key="2">
    <source>
        <dbReference type="EMBL" id="PIO37439.1"/>
    </source>
</evidence>
<keyword evidence="3" id="KW-1185">Reference proteome</keyword>
<feature type="coiled-coil region" evidence="1">
    <location>
        <begin position="8"/>
        <end position="112"/>
    </location>
</feature>
<reference evidence="3" key="1">
    <citation type="journal article" date="2017" name="Nat. Commun.">
        <title>The North American bullfrog draft genome provides insight into hormonal regulation of long noncoding RNA.</title>
        <authorList>
            <person name="Hammond S.A."/>
            <person name="Warren R.L."/>
            <person name="Vandervalk B.P."/>
            <person name="Kucuk E."/>
            <person name="Khan H."/>
            <person name="Gibb E.A."/>
            <person name="Pandoh P."/>
            <person name="Kirk H."/>
            <person name="Zhao Y."/>
            <person name="Jones M."/>
            <person name="Mungall A.J."/>
            <person name="Coope R."/>
            <person name="Pleasance S."/>
            <person name="Moore R.A."/>
            <person name="Holt R.A."/>
            <person name="Round J.M."/>
            <person name="Ohora S."/>
            <person name="Walle B.V."/>
            <person name="Veldhoen N."/>
            <person name="Helbing C.C."/>
            <person name="Birol I."/>
        </authorList>
    </citation>
    <scope>NUCLEOTIDE SEQUENCE [LARGE SCALE GENOMIC DNA]</scope>
</reference>
<gene>
    <name evidence="2" type="ORF">AB205_0057170</name>
</gene>
<dbReference type="OrthoDB" id="3638488at2759"/>
<organism evidence="2 3">
    <name type="scientific">Aquarana catesbeiana</name>
    <name type="common">American bullfrog</name>
    <name type="synonym">Rana catesbeiana</name>
    <dbReference type="NCBI Taxonomy" id="8400"/>
    <lineage>
        <taxon>Eukaryota</taxon>
        <taxon>Metazoa</taxon>
        <taxon>Chordata</taxon>
        <taxon>Craniata</taxon>
        <taxon>Vertebrata</taxon>
        <taxon>Euteleostomi</taxon>
        <taxon>Amphibia</taxon>
        <taxon>Batrachia</taxon>
        <taxon>Anura</taxon>
        <taxon>Neobatrachia</taxon>
        <taxon>Ranoidea</taxon>
        <taxon>Ranidae</taxon>
        <taxon>Aquarana</taxon>
    </lineage>
</organism>
<dbReference type="AlphaFoldDB" id="A0A2G9SB87"/>
<protein>
    <submittedName>
        <fullName evidence="2">Uncharacterized protein</fullName>
    </submittedName>
</protein>
<name>A0A2G9SB87_AQUCT</name>
<evidence type="ECO:0000256" key="1">
    <source>
        <dbReference type="SAM" id="Coils"/>
    </source>
</evidence>
<keyword evidence="1" id="KW-0175">Coiled coil</keyword>